<dbReference type="Proteomes" id="UP000078284">
    <property type="component" value="Chromosome 2"/>
</dbReference>
<sequence length="81" mass="9585">MNDGLHIRKLWDKAMVEEVNRLREQVDNHHQKIQSLEYSSQEMRSELDEIQKKMGTLWRVCCGEFVVESEVCVNLISAFVF</sequence>
<comment type="caution">
    <text evidence="2">The sequence shown here is derived from an EMBL/GenBank/DDBJ whole genome shotgun (WGS) entry which is preliminary data.</text>
</comment>
<dbReference type="EMBL" id="LUHQ01000002">
    <property type="protein sequence ID" value="OAP10464.1"/>
    <property type="molecule type" value="Genomic_DNA"/>
</dbReference>
<feature type="coiled-coil region" evidence="1">
    <location>
        <begin position="19"/>
        <end position="53"/>
    </location>
</feature>
<name>A0A178VX91_ARATH</name>
<keyword evidence="1" id="KW-0175">Coiled coil</keyword>
<accession>A0A178VX91</accession>
<evidence type="ECO:0000313" key="3">
    <source>
        <dbReference type="Proteomes" id="UP000078284"/>
    </source>
</evidence>
<reference evidence="3" key="1">
    <citation type="journal article" date="2016" name="Proc. Natl. Acad. Sci. U.S.A.">
        <title>Chromosome-level assembly of Arabidopsis thaliana Ler reveals the extent of translocation and inversion polymorphisms.</title>
        <authorList>
            <person name="Zapata L."/>
            <person name="Ding J."/>
            <person name="Willing E.M."/>
            <person name="Hartwig B."/>
            <person name="Bezdan D."/>
            <person name="Jiao W.B."/>
            <person name="Patel V."/>
            <person name="Velikkakam James G."/>
            <person name="Koornneef M."/>
            <person name="Ossowski S."/>
            <person name="Schneeberger K."/>
        </authorList>
    </citation>
    <scope>NUCLEOTIDE SEQUENCE [LARGE SCALE GENOMIC DNA]</scope>
    <source>
        <strain evidence="3">cv. Landsberg erecta</strain>
    </source>
</reference>
<protein>
    <submittedName>
        <fullName evidence="2">Uncharacterized protein</fullName>
    </submittedName>
</protein>
<organism evidence="2 3">
    <name type="scientific">Arabidopsis thaliana</name>
    <name type="common">Mouse-ear cress</name>
    <dbReference type="NCBI Taxonomy" id="3702"/>
    <lineage>
        <taxon>Eukaryota</taxon>
        <taxon>Viridiplantae</taxon>
        <taxon>Streptophyta</taxon>
        <taxon>Embryophyta</taxon>
        <taxon>Tracheophyta</taxon>
        <taxon>Spermatophyta</taxon>
        <taxon>Magnoliopsida</taxon>
        <taxon>eudicotyledons</taxon>
        <taxon>Gunneridae</taxon>
        <taxon>Pentapetalae</taxon>
        <taxon>rosids</taxon>
        <taxon>malvids</taxon>
        <taxon>Brassicales</taxon>
        <taxon>Brassicaceae</taxon>
        <taxon>Camelineae</taxon>
        <taxon>Arabidopsis</taxon>
    </lineage>
</organism>
<dbReference type="AlphaFoldDB" id="A0A178VX91"/>
<evidence type="ECO:0000256" key="1">
    <source>
        <dbReference type="SAM" id="Coils"/>
    </source>
</evidence>
<evidence type="ECO:0000313" key="2">
    <source>
        <dbReference type="EMBL" id="OAP10464.1"/>
    </source>
</evidence>
<gene>
    <name evidence="2" type="ordered locus">AXX17_At2g07580</name>
</gene>
<proteinExistence type="predicted"/>